<dbReference type="PANTHER" id="PTHR35807">
    <property type="entry name" value="TRANSCRIPTIONAL REGULATOR REDD-RELATED"/>
    <property type="match status" value="1"/>
</dbReference>
<dbReference type="InterPro" id="IPR011990">
    <property type="entry name" value="TPR-like_helical_dom_sf"/>
</dbReference>
<keyword evidence="2" id="KW-1185">Reference proteome</keyword>
<dbReference type="Gene3D" id="1.25.40.10">
    <property type="entry name" value="Tetratricopeptide repeat domain"/>
    <property type="match status" value="1"/>
</dbReference>
<dbReference type="InterPro" id="IPR016032">
    <property type="entry name" value="Sig_transdc_resp-reg_C-effctor"/>
</dbReference>
<dbReference type="GO" id="GO:0003677">
    <property type="term" value="F:DNA binding"/>
    <property type="evidence" value="ECO:0007669"/>
    <property type="project" value="InterPro"/>
</dbReference>
<evidence type="ECO:0000313" key="1">
    <source>
        <dbReference type="EMBL" id="KEQ05183.1"/>
    </source>
</evidence>
<organism evidence="1 2">
    <name type="scientific">Pseudorhizobium pelagicum</name>
    <dbReference type="NCBI Taxonomy" id="1509405"/>
    <lineage>
        <taxon>Bacteria</taxon>
        <taxon>Pseudomonadati</taxon>
        <taxon>Pseudomonadota</taxon>
        <taxon>Alphaproteobacteria</taxon>
        <taxon>Hyphomicrobiales</taxon>
        <taxon>Rhizobiaceae</taxon>
        <taxon>Rhizobium/Agrobacterium group</taxon>
        <taxon>Pseudorhizobium</taxon>
    </lineage>
</organism>
<gene>
    <name evidence="1" type="ORF">GV68_11640</name>
</gene>
<dbReference type="Gene3D" id="1.10.10.10">
    <property type="entry name" value="Winged helix-like DNA-binding domain superfamily/Winged helix DNA-binding domain"/>
    <property type="match status" value="1"/>
</dbReference>
<proteinExistence type="predicted"/>
<sequence length="652" mass="72989">MAFRLLTLGDVRLLDPSGRAVSFPEKGLLILAYLFAHPHRVQSRSALSRLLWDKVEPAQAFANLRKTLSRIEARQQELGHRFIEITASDIKLDDRPIQCDVVGLQRLASGDALSDLRTLIGLFSRLFLENIETTNNTLSAWISQQQQQHLTRLRETLMDAIPVAKTAADIALVKDAALWIFQHNPDDEMIVAVLAETYSTEGKVQNARNIFDAQKQKLWGKLAPGPDSHALNVVRKGFEKQSGILFAPLYKNKHRSLAKAADTGPKRTVPRLVLLPPVESIAGSQPFLPFADALVEDVTIALCSLTSVSVVAPYTAAQIGRHSDKAETIAQHSISYVLDARLSGHGAQRSLFVQLIYFANDEVIWADRYDMEKDSLAAQRRQMARRISMAITGQIERNELTREYFEQSPTAYHHYLLGQRHLKNLDLPDIRRARKEFRTALRDSPYFSPALSGIARSYSREWLITARGDTELLEEAEKHAIRAIAAGQDMVGGYRELGVAKMLLGGIDESVEALELAETLSPHYADVAADYADTLVHASEPRRALEKIEKAIDLNPLSPDVYLWTAAGASYCLGEYEQALSYINRMADSGLANRLAAASWAMLGNQRRAKTFVRKTRETNPDFNVDTWLAAVPIKEQWQKDHYRDGLRKAGF</sequence>
<dbReference type="GO" id="GO:0006355">
    <property type="term" value="P:regulation of DNA-templated transcription"/>
    <property type="evidence" value="ECO:0007669"/>
    <property type="project" value="InterPro"/>
</dbReference>
<accession>A0A922TAC7</accession>
<reference evidence="1 2" key="1">
    <citation type="submission" date="2014-06" db="EMBL/GenBank/DDBJ databases">
        <title>Rhizobium pelagicum/R2-400B4.</title>
        <authorList>
            <person name="Kimes N.E."/>
            <person name="Lopez-Perez M."/>
        </authorList>
    </citation>
    <scope>NUCLEOTIDE SEQUENCE [LARGE SCALE GENOMIC DNA]</scope>
    <source>
        <strain evidence="1 2">R2-400B4</strain>
    </source>
</reference>
<dbReference type="InterPro" id="IPR036388">
    <property type="entry name" value="WH-like_DNA-bd_sf"/>
</dbReference>
<name>A0A922TAC7_9HYPH</name>
<dbReference type="Proteomes" id="UP000052167">
    <property type="component" value="Unassembled WGS sequence"/>
</dbReference>
<dbReference type="AlphaFoldDB" id="A0A922TAC7"/>
<dbReference type="InterPro" id="IPR051677">
    <property type="entry name" value="AfsR-DnrI-RedD_regulator"/>
</dbReference>
<protein>
    <submittedName>
        <fullName evidence="1">Uncharacterized protein</fullName>
    </submittedName>
</protein>
<dbReference type="RefSeq" id="WP_037168934.1">
    <property type="nucleotide sequence ID" value="NZ_JOKI01000029.1"/>
</dbReference>
<dbReference type="OrthoDB" id="54411at2"/>
<dbReference type="SUPFAM" id="SSF46894">
    <property type="entry name" value="C-terminal effector domain of the bipartite response regulators"/>
    <property type="match status" value="1"/>
</dbReference>
<comment type="caution">
    <text evidence="1">The sequence shown here is derived from an EMBL/GenBank/DDBJ whole genome shotgun (WGS) entry which is preliminary data.</text>
</comment>
<dbReference type="EMBL" id="JOKJ01000021">
    <property type="protein sequence ID" value="KEQ05183.1"/>
    <property type="molecule type" value="Genomic_DNA"/>
</dbReference>
<evidence type="ECO:0000313" key="2">
    <source>
        <dbReference type="Proteomes" id="UP000052167"/>
    </source>
</evidence>
<dbReference type="SUPFAM" id="SSF48452">
    <property type="entry name" value="TPR-like"/>
    <property type="match status" value="1"/>
</dbReference>